<evidence type="ECO:0000313" key="4">
    <source>
        <dbReference type="Proteomes" id="UP000287547"/>
    </source>
</evidence>
<feature type="domain" description="Methylmalonyl-CoA mutase alpha/beta chain catalytic" evidence="2">
    <location>
        <begin position="63"/>
        <end position="135"/>
    </location>
</feature>
<protein>
    <submittedName>
        <fullName evidence="3">Methylmalonyl-CoA mutase</fullName>
    </submittedName>
</protein>
<dbReference type="OrthoDB" id="9762378at2"/>
<accession>A0A428YWZ8</accession>
<evidence type="ECO:0000313" key="3">
    <source>
        <dbReference type="EMBL" id="RSM74599.1"/>
    </source>
</evidence>
<dbReference type="GO" id="GO:0004494">
    <property type="term" value="F:methylmalonyl-CoA mutase activity"/>
    <property type="evidence" value="ECO:0007669"/>
    <property type="project" value="UniProtKB-EC"/>
</dbReference>
<dbReference type="GO" id="GO:0031419">
    <property type="term" value="F:cobalamin binding"/>
    <property type="evidence" value="ECO:0007669"/>
    <property type="project" value="UniProtKB-KW"/>
</dbReference>
<dbReference type="PANTHER" id="PTHR48101">
    <property type="entry name" value="METHYLMALONYL-COA MUTASE, MITOCHONDRIAL-RELATED"/>
    <property type="match status" value="1"/>
</dbReference>
<dbReference type="Pfam" id="PF01642">
    <property type="entry name" value="MM_CoA_mutase"/>
    <property type="match status" value="2"/>
</dbReference>
<dbReference type="InterPro" id="IPR006099">
    <property type="entry name" value="MeMalonylCoA_mutase_a/b_cat"/>
</dbReference>
<evidence type="ECO:0000259" key="2">
    <source>
        <dbReference type="Pfam" id="PF01642"/>
    </source>
</evidence>
<dbReference type="Gene3D" id="3.20.20.240">
    <property type="entry name" value="Methylmalonyl-CoA mutase"/>
    <property type="match status" value="1"/>
</dbReference>
<dbReference type="CDD" id="cd03677">
    <property type="entry name" value="MM_CoA_mutase_beta"/>
    <property type="match status" value="1"/>
</dbReference>
<dbReference type="AlphaFoldDB" id="A0A428YWZ8"/>
<dbReference type="InterPro" id="IPR024067">
    <property type="entry name" value="Me-malonyl-CoA_mutase_sm_su_N"/>
</dbReference>
<organism evidence="3 4">
    <name type="scientific">Kibdelosporangium aridum</name>
    <dbReference type="NCBI Taxonomy" id="2030"/>
    <lineage>
        <taxon>Bacteria</taxon>
        <taxon>Bacillati</taxon>
        <taxon>Actinomycetota</taxon>
        <taxon>Actinomycetes</taxon>
        <taxon>Pseudonocardiales</taxon>
        <taxon>Pseudonocardiaceae</taxon>
        <taxon>Kibdelosporangium</taxon>
    </lineage>
</organism>
<dbReference type="PANTHER" id="PTHR48101:SF4">
    <property type="entry name" value="METHYLMALONYL-COA MUTASE, MITOCHONDRIAL"/>
    <property type="match status" value="1"/>
</dbReference>
<dbReference type="Gene3D" id="1.10.196.20">
    <property type="match status" value="1"/>
</dbReference>
<name>A0A428YWZ8_KIBAR</name>
<proteinExistence type="predicted"/>
<dbReference type="Proteomes" id="UP000287547">
    <property type="component" value="Unassembled WGS sequence"/>
</dbReference>
<reference evidence="3 4" key="1">
    <citation type="submission" date="2018-05" db="EMBL/GenBank/DDBJ databases">
        <title>Evolution of GPA BGCs.</title>
        <authorList>
            <person name="Waglechner N."/>
            <person name="Wright G.D."/>
        </authorList>
    </citation>
    <scope>NUCLEOTIDE SEQUENCE [LARGE SCALE GENOMIC DNA]</scope>
    <source>
        <strain evidence="3 4">A82846</strain>
    </source>
</reference>
<comment type="subunit">
    <text evidence="1">Heterodimer of an alpha and a beta chain.</text>
</comment>
<comment type="caution">
    <text evidence="3">The sequence shown here is derived from an EMBL/GenBank/DDBJ whole genome shotgun (WGS) entry which is preliminary data.</text>
</comment>
<dbReference type="RefSeq" id="WP_037251658.1">
    <property type="nucleotide sequence ID" value="NZ_QHKI01000051.1"/>
</dbReference>
<dbReference type="Gene3D" id="3.40.50.280">
    <property type="entry name" value="Cobalamin-binding domain"/>
    <property type="match status" value="1"/>
</dbReference>
<feature type="domain" description="Methylmalonyl-CoA mutase alpha/beta chain catalytic" evidence="2">
    <location>
        <begin position="138"/>
        <end position="467"/>
    </location>
</feature>
<dbReference type="GO" id="GO:0005737">
    <property type="term" value="C:cytoplasm"/>
    <property type="evidence" value="ECO:0007669"/>
    <property type="project" value="TreeGrafter"/>
</dbReference>
<gene>
    <name evidence="3" type="ORF">DMH04_39785</name>
</gene>
<dbReference type="GO" id="GO:0019678">
    <property type="term" value="P:propionate metabolic process, methylmalonyl pathway"/>
    <property type="evidence" value="ECO:0007669"/>
    <property type="project" value="TreeGrafter"/>
</dbReference>
<dbReference type="EMBL" id="QHKI01000051">
    <property type="protein sequence ID" value="RSM74599.1"/>
    <property type="molecule type" value="Genomic_DNA"/>
</dbReference>
<dbReference type="InterPro" id="IPR016176">
    <property type="entry name" value="Cbl-dep_enz_cat"/>
</dbReference>
<evidence type="ECO:0000256" key="1">
    <source>
        <dbReference type="ARBA" id="ARBA00011870"/>
    </source>
</evidence>
<sequence length="624" mass="65723">MSKAHEQELVLAAQFPTPQREQWQELIAGVLRKSGRVSEELLAGSSNRTADFDGDAAEKIATKTYDDILVQPLYTRTDAAPAAGMPGLPPFVRGSRPEGVVATGWDVRQRHAFTDPASARKAVLTDLEHGVTSLWLVVGDAGLPIAALPDVLDEVYLDLAPVVLDAGADFLAAADALLEVHSDKAIPASEVRGNLGADPLGLRARTGSAQDFDGAIQLAVRVSGDFPELRTLVADALPYHQAGGSDAQELGLSIATGVAYLRALTDAGLTVEQAANQLEFRYSATADQFSTIAKFRAARRLWARVLEVSGAPSVPQRQHAVTSPVMMTRRDPWVNMLRTTLACFGAGVGGADAVTVLPFDAAIGLPDDFARRIARNTHAVLLEESKVAGVIDPAGGSYYVERLTDDLANAGWAFFQAIEAAGGLVAALDSGLVEQRLAETWAKRSRNLARRKDPLTGVSEFPDLAEKLPVREPAPAGPSGGLPQVRLAEAYEELRDLSDAQPQRPKVFLATLGPVAAHTARGTFAANLFQAGGIETPHPGATTTAAEVADAFAASGAQVACLCGTDKLYEERAADVVQALRAAGAVKILLAGKGDYDGVDGYVHIGCDVLAVLRDTLRTLGVGA</sequence>
<dbReference type="SUPFAM" id="SSF51703">
    <property type="entry name" value="Cobalamin (vitamin B12)-dependent enzymes"/>
    <property type="match status" value="1"/>
</dbReference>